<accession>A0ABU1GKM4</accession>
<dbReference type="Gene3D" id="1.10.530.10">
    <property type="match status" value="1"/>
</dbReference>
<keyword evidence="2" id="KW-0732">Signal</keyword>
<dbReference type="InterPro" id="IPR036779">
    <property type="entry name" value="LysM_dom_sf"/>
</dbReference>
<dbReference type="EMBL" id="JARWAL010000005">
    <property type="protein sequence ID" value="MDR5892509.1"/>
    <property type="molecule type" value="Genomic_DNA"/>
</dbReference>
<dbReference type="SMART" id="SM00257">
    <property type="entry name" value="LysM"/>
    <property type="match status" value="1"/>
</dbReference>
<feature type="chain" id="PRO_5045331125" evidence="2">
    <location>
        <begin position="33"/>
        <end position="398"/>
    </location>
</feature>
<dbReference type="InterPro" id="IPR008258">
    <property type="entry name" value="Transglycosylase_SLT_dom_1"/>
</dbReference>
<comment type="caution">
    <text evidence="4">The sequence shown here is derived from an EMBL/GenBank/DDBJ whole genome shotgun (WGS) entry which is preliminary data.</text>
</comment>
<dbReference type="SUPFAM" id="SSF54106">
    <property type="entry name" value="LysM domain"/>
    <property type="match status" value="1"/>
</dbReference>
<dbReference type="Pfam" id="PF01464">
    <property type="entry name" value="SLT"/>
    <property type="match status" value="1"/>
</dbReference>
<protein>
    <submittedName>
        <fullName evidence="4">Transglycosylase SLT domain-containing protein</fullName>
    </submittedName>
</protein>
<dbReference type="Pfam" id="PF01476">
    <property type="entry name" value="LysM"/>
    <property type="match status" value="1"/>
</dbReference>
<gene>
    <name evidence="4" type="ORF">QC820_06740</name>
</gene>
<feature type="domain" description="LysM" evidence="3">
    <location>
        <begin position="347"/>
        <end position="390"/>
    </location>
</feature>
<evidence type="ECO:0000313" key="4">
    <source>
        <dbReference type="EMBL" id="MDR5892509.1"/>
    </source>
</evidence>
<dbReference type="PROSITE" id="PS00922">
    <property type="entry name" value="TRANSGLYCOSYLASE"/>
    <property type="match status" value="1"/>
</dbReference>
<dbReference type="CDD" id="cd16894">
    <property type="entry name" value="MltD-like"/>
    <property type="match status" value="1"/>
</dbReference>
<evidence type="ECO:0000256" key="1">
    <source>
        <dbReference type="ARBA" id="ARBA00007734"/>
    </source>
</evidence>
<dbReference type="PROSITE" id="PS51782">
    <property type="entry name" value="LYSM"/>
    <property type="match status" value="1"/>
</dbReference>
<dbReference type="InterPro" id="IPR023346">
    <property type="entry name" value="Lysozyme-like_dom_sf"/>
</dbReference>
<evidence type="ECO:0000259" key="3">
    <source>
        <dbReference type="PROSITE" id="PS51782"/>
    </source>
</evidence>
<proteinExistence type="inferred from homology"/>
<dbReference type="PANTHER" id="PTHR33734">
    <property type="entry name" value="LYSM DOMAIN-CONTAINING GPI-ANCHORED PROTEIN 2"/>
    <property type="match status" value="1"/>
</dbReference>
<dbReference type="CDD" id="cd00118">
    <property type="entry name" value="LysM"/>
    <property type="match status" value="1"/>
</dbReference>
<dbReference type="Gene3D" id="3.10.350.10">
    <property type="entry name" value="LysM domain"/>
    <property type="match status" value="1"/>
</dbReference>
<dbReference type="Proteomes" id="UP001252270">
    <property type="component" value="Unassembled WGS sequence"/>
</dbReference>
<feature type="signal peptide" evidence="2">
    <location>
        <begin position="1"/>
        <end position="32"/>
    </location>
</feature>
<dbReference type="InterPro" id="IPR000189">
    <property type="entry name" value="Transglyc_AS"/>
</dbReference>
<dbReference type="PANTHER" id="PTHR33734:SF22">
    <property type="entry name" value="MEMBRANE-BOUND LYTIC MUREIN TRANSGLYCOSYLASE D"/>
    <property type="match status" value="1"/>
</dbReference>
<name>A0ABU1GKM4_9GAMM</name>
<evidence type="ECO:0000313" key="5">
    <source>
        <dbReference type="Proteomes" id="UP001252270"/>
    </source>
</evidence>
<dbReference type="RefSeq" id="WP_309636288.1">
    <property type="nucleotide sequence ID" value="NZ_JARWAL010000005.1"/>
</dbReference>
<keyword evidence="5" id="KW-1185">Reference proteome</keyword>
<dbReference type="InterPro" id="IPR018392">
    <property type="entry name" value="LysM"/>
</dbReference>
<reference evidence="4 5" key="1">
    <citation type="submission" date="2023-04" db="EMBL/GenBank/DDBJ databases">
        <title>A long-awaited taxogenomic arrangement of the family Halomonadaceae.</title>
        <authorList>
            <person name="De La Haba R."/>
            <person name="Chuvochina M."/>
            <person name="Wittouck S."/>
            <person name="Arahal D.R."/>
            <person name="Sanchez-Porro C."/>
            <person name="Hugenholtz P."/>
            <person name="Ventosa A."/>
        </authorList>
    </citation>
    <scope>NUCLEOTIDE SEQUENCE [LARGE SCALE GENOMIC DNA]</scope>
    <source>
        <strain evidence="4 5">DSM 17332</strain>
    </source>
</reference>
<sequence length="398" mass="43102">MTYHTKRHKLIGLASATALMGSLMLAGAYSQAASLSAEQRLNAQARQASAPAAPALPSDRHFWDALALEPQDAWSRLRASLQWQDGNHEPRVQQWIDHYRQSPHNIVEITERARPWLAWIVEQVEERGLPGEIALIPFVESSFDPTARSHRGAAGLWQFMPGTGDALGLRRVRGYDGRLDVVASTRAALDYIELQADQWYEGDLELSLAAYNAGAGTVNRARRNALAQGESGDYWSLSLPRETMNYVPKLKAIAAIINDPDKYQVALPEIEDAPAFAKIPVERPLALDEAARLSGVSRGELAELNPALTGGTANPSQAQVLLVPVDRADTLMARLDSPSTPATASRGSYVVRQGDSLSAIASRQGVSVAQIRQANGLNGDVIQPGQVLDLPGQSLASR</sequence>
<dbReference type="SUPFAM" id="SSF53955">
    <property type="entry name" value="Lysozyme-like"/>
    <property type="match status" value="1"/>
</dbReference>
<organism evidence="4 5">
    <name type="scientific">Halomonas mongoliensis</name>
    <dbReference type="NCBI Taxonomy" id="321265"/>
    <lineage>
        <taxon>Bacteria</taxon>
        <taxon>Pseudomonadati</taxon>
        <taxon>Pseudomonadota</taxon>
        <taxon>Gammaproteobacteria</taxon>
        <taxon>Oceanospirillales</taxon>
        <taxon>Halomonadaceae</taxon>
        <taxon>Halomonas</taxon>
    </lineage>
</organism>
<comment type="similarity">
    <text evidence="1">Belongs to the transglycosylase Slt family.</text>
</comment>
<evidence type="ECO:0000256" key="2">
    <source>
        <dbReference type="SAM" id="SignalP"/>
    </source>
</evidence>